<dbReference type="EMBL" id="JAIWYP010000002">
    <property type="protein sequence ID" value="KAH3872975.1"/>
    <property type="molecule type" value="Genomic_DNA"/>
</dbReference>
<sequence>MIDPEETQSILGGGDDGTEPTAIEVARSLQIVKDNINDEKVKTDLQDIISKIAHGSVQERSFNILTENLRSFVTNLGSSVHLSL</sequence>
<proteinExistence type="predicted"/>
<dbReference type="Proteomes" id="UP000828390">
    <property type="component" value="Unassembled WGS sequence"/>
</dbReference>
<name>A0A9D4M902_DREPO</name>
<evidence type="ECO:0000313" key="2">
    <source>
        <dbReference type="Proteomes" id="UP000828390"/>
    </source>
</evidence>
<accession>A0A9D4M902</accession>
<comment type="caution">
    <text evidence="1">The sequence shown here is derived from an EMBL/GenBank/DDBJ whole genome shotgun (WGS) entry which is preliminary data.</text>
</comment>
<reference evidence="1" key="2">
    <citation type="submission" date="2020-11" db="EMBL/GenBank/DDBJ databases">
        <authorList>
            <person name="McCartney M.A."/>
            <person name="Auch B."/>
            <person name="Kono T."/>
            <person name="Mallez S."/>
            <person name="Becker A."/>
            <person name="Gohl D.M."/>
            <person name="Silverstein K.A.T."/>
            <person name="Koren S."/>
            <person name="Bechman K.B."/>
            <person name="Herman A."/>
            <person name="Abrahante J.E."/>
            <person name="Garbe J."/>
        </authorList>
    </citation>
    <scope>NUCLEOTIDE SEQUENCE</scope>
    <source>
        <strain evidence="1">Duluth1</strain>
        <tissue evidence="1">Whole animal</tissue>
    </source>
</reference>
<protein>
    <submittedName>
        <fullName evidence="1">Uncharacterized protein</fullName>
    </submittedName>
</protein>
<organism evidence="1 2">
    <name type="scientific">Dreissena polymorpha</name>
    <name type="common">Zebra mussel</name>
    <name type="synonym">Mytilus polymorpha</name>
    <dbReference type="NCBI Taxonomy" id="45954"/>
    <lineage>
        <taxon>Eukaryota</taxon>
        <taxon>Metazoa</taxon>
        <taxon>Spiralia</taxon>
        <taxon>Lophotrochozoa</taxon>
        <taxon>Mollusca</taxon>
        <taxon>Bivalvia</taxon>
        <taxon>Autobranchia</taxon>
        <taxon>Heteroconchia</taxon>
        <taxon>Euheterodonta</taxon>
        <taxon>Imparidentia</taxon>
        <taxon>Neoheterodontei</taxon>
        <taxon>Myida</taxon>
        <taxon>Dreissenoidea</taxon>
        <taxon>Dreissenidae</taxon>
        <taxon>Dreissena</taxon>
    </lineage>
</organism>
<reference evidence="1" key="1">
    <citation type="journal article" date="2019" name="bioRxiv">
        <title>The Genome of the Zebra Mussel, Dreissena polymorpha: A Resource for Invasive Species Research.</title>
        <authorList>
            <person name="McCartney M.A."/>
            <person name="Auch B."/>
            <person name="Kono T."/>
            <person name="Mallez S."/>
            <person name="Zhang Y."/>
            <person name="Obille A."/>
            <person name="Becker A."/>
            <person name="Abrahante J.E."/>
            <person name="Garbe J."/>
            <person name="Badalamenti J.P."/>
            <person name="Herman A."/>
            <person name="Mangelson H."/>
            <person name="Liachko I."/>
            <person name="Sullivan S."/>
            <person name="Sone E.D."/>
            <person name="Koren S."/>
            <person name="Silverstein K.A.T."/>
            <person name="Beckman K.B."/>
            <person name="Gohl D.M."/>
        </authorList>
    </citation>
    <scope>NUCLEOTIDE SEQUENCE</scope>
    <source>
        <strain evidence="1">Duluth1</strain>
        <tissue evidence="1">Whole animal</tissue>
    </source>
</reference>
<evidence type="ECO:0000313" key="1">
    <source>
        <dbReference type="EMBL" id="KAH3872975.1"/>
    </source>
</evidence>
<feature type="non-terminal residue" evidence="1">
    <location>
        <position position="84"/>
    </location>
</feature>
<keyword evidence="2" id="KW-1185">Reference proteome</keyword>
<dbReference type="AlphaFoldDB" id="A0A9D4M902"/>
<gene>
    <name evidence="1" type="ORF">DPMN_036199</name>
</gene>